<dbReference type="EMBL" id="CP002164">
    <property type="protein sequence ID" value="ADL42224.1"/>
    <property type="molecule type" value="Genomic_DNA"/>
</dbReference>
<reference evidence="1 2" key="1">
    <citation type="journal article" date="2010" name="J. Bacteriol.">
        <title>Complete genome sequence of the cellulolytic thermophile Caldicellulosiruptor obsidiansis OB47T.</title>
        <authorList>
            <person name="Elkins J.G."/>
            <person name="Lochner A."/>
            <person name="Hamilton-Brehm S.D."/>
            <person name="Davenport K.W."/>
            <person name="Podar M."/>
            <person name="Brown S.D."/>
            <person name="Land M.L."/>
            <person name="Hauser L.J."/>
            <person name="Klingeman D.M."/>
            <person name="Raman B."/>
            <person name="Goodwin L.A."/>
            <person name="Tapia R."/>
            <person name="Meincke L.J."/>
            <person name="Detter J.C."/>
            <person name="Bruce D.C."/>
            <person name="Han C.S."/>
            <person name="Palumbo A.V."/>
            <person name="Cottingham R.W."/>
            <person name="Keller M."/>
            <person name="Graham D.E."/>
        </authorList>
    </citation>
    <scope>NUCLEOTIDE SEQUENCE [LARGE SCALE GENOMIC DNA]</scope>
    <source>
        <strain evidence="2">ATCC BAA-2073 / strain OB47</strain>
    </source>
</reference>
<dbReference type="Proteomes" id="UP000000347">
    <property type="component" value="Chromosome"/>
</dbReference>
<proteinExistence type="predicted"/>
<dbReference type="RefSeq" id="WP_013290224.1">
    <property type="nucleotide sequence ID" value="NC_014392.1"/>
</dbReference>
<dbReference type="AlphaFoldDB" id="D9TJP2"/>
<organism evidence="1 2">
    <name type="scientific">Caldicellulosiruptor obsidiansis (strain ATCC BAA-2073 / JCM 16842 / OB47)</name>
    <dbReference type="NCBI Taxonomy" id="608506"/>
    <lineage>
        <taxon>Bacteria</taxon>
        <taxon>Bacillati</taxon>
        <taxon>Bacillota</taxon>
        <taxon>Bacillota incertae sedis</taxon>
        <taxon>Caldicellulosiruptorales</taxon>
        <taxon>Caldicellulosiruptoraceae</taxon>
        <taxon>Caldicellulosiruptor</taxon>
    </lineage>
</organism>
<evidence type="ECO:0000313" key="1">
    <source>
        <dbReference type="EMBL" id="ADL42224.1"/>
    </source>
</evidence>
<dbReference type="STRING" id="608506.COB47_0917"/>
<dbReference type="HOGENOM" id="CLU_2521360_0_0_9"/>
<gene>
    <name evidence="1" type="ordered locus">COB47_0917</name>
</gene>
<protein>
    <submittedName>
        <fullName evidence="1">Uncharacterized protein</fullName>
    </submittedName>
</protein>
<evidence type="ECO:0000313" key="2">
    <source>
        <dbReference type="Proteomes" id="UP000000347"/>
    </source>
</evidence>
<dbReference type="KEGG" id="cob:COB47_0917"/>
<name>D9TJP2_CALOO</name>
<keyword evidence="2" id="KW-1185">Reference proteome</keyword>
<accession>D9TJP2</accession>
<sequence length="84" mass="10117">MEDDKRYIELILVTKNRNHINDIGRNLSLKDDILPFIYQRFRQYHEQKKQHRQCSKTGKLLFRLASKLDENAFIEEVLANVRAE</sequence>